<comment type="caution">
    <text evidence="12">The sequence shown here is derived from an EMBL/GenBank/DDBJ whole genome shotgun (WGS) entry which is preliminary data.</text>
</comment>
<dbReference type="PANTHER" id="PTHR47110:SF2">
    <property type="entry name" value="UROPLAKIN-1B"/>
    <property type="match status" value="1"/>
</dbReference>
<dbReference type="SUPFAM" id="SSF48652">
    <property type="entry name" value="Tetraspanin"/>
    <property type="match status" value="1"/>
</dbReference>
<feature type="compositionally biased region" description="Basic and acidic residues" evidence="10">
    <location>
        <begin position="63"/>
        <end position="72"/>
    </location>
</feature>
<proteinExistence type="inferred from homology"/>
<feature type="region of interest" description="Disordered" evidence="10">
    <location>
        <begin position="387"/>
        <end position="406"/>
    </location>
</feature>
<keyword evidence="7 11" id="KW-0472">Membrane</keyword>
<dbReference type="PANTHER" id="PTHR47110">
    <property type="entry name" value="TESTIS-SPECIFIC EXPRESSED PROTEIN 55"/>
    <property type="match status" value="1"/>
</dbReference>
<evidence type="ECO:0000313" key="12">
    <source>
        <dbReference type="EMBL" id="MBZ3887107.1"/>
    </source>
</evidence>
<evidence type="ECO:0000256" key="11">
    <source>
        <dbReference type="SAM" id="Phobius"/>
    </source>
</evidence>
<feature type="compositionally biased region" description="Basic and acidic residues" evidence="10">
    <location>
        <begin position="79"/>
        <end position="93"/>
    </location>
</feature>
<feature type="compositionally biased region" description="Basic and acidic residues" evidence="10">
    <location>
        <begin position="150"/>
        <end position="171"/>
    </location>
</feature>
<evidence type="ECO:0000256" key="1">
    <source>
        <dbReference type="ARBA" id="ARBA00004141"/>
    </source>
</evidence>
<keyword evidence="5 11" id="KW-0812">Transmembrane</keyword>
<evidence type="ECO:0000256" key="7">
    <source>
        <dbReference type="ARBA" id="ARBA00023136"/>
    </source>
</evidence>
<comment type="function">
    <text evidence="9">Component of the asymmetric unit membrane (AUM); a highly specialized biomembrane elaborated by terminally differentiated urothelial cells. May play an important role in normal bladder epithelial physiology, possibly in regulating membrane permeability of superficial umbrella cells or in stabilizing the apical membrane through AUM/cytoskeletal interactions.</text>
</comment>
<evidence type="ECO:0000256" key="4">
    <source>
        <dbReference type="ARBA" id="ARBA00017701"/>
    </source>
</evidence>
<dbReference type="FunFam" id="1.10.1450.10:FF:000014">
    <property type="entry name" value="Tetraspanin"/>
    <property type="match status" value="1"/>
</dbReference>
<dbReference type="Gene3D" id="1.10.1450.10">
    <property type="entry name" value="Tetraspanin"/>
    <property type="match status" value="1"/>
</dbReference>
<dbReference type="GO" id="GO:0016020">
    <property type="term" value="C:membrane"/>
    <property type="evidence" value="ECO:0007669"/>
    <property type="project" value="UniProtKB-SubCell"/>
</dbReference>
<evidence type="ECO:0000256" key="2">
    <source>
        <dbReference type="ARBA" id="ARBA00006840"/>
    </source>
</evidence>
<reference evidence="12" key="1">
    <citation type="submission" date="2020-03" db="EMBL/GenBank/DDBJ databases">
        <title>Studies in the Genomics of Life Span.</title>
        <authorList>
            <person name="Glass D."/>
        </authorList>
    </citation>
    <scope>NUCLEOTIDE SEQUENCE</scope>
    <source>
        <strain evidence="12">SUZIE</strain>
        <tissue evidence="12">Muscle</tissue>
    </source>
</reference>
<feature type="region of interest" description="Disordered" evidence="10">
    <location>
        <begin position="1"/>
        <end position="219"/>
    </location>
</feature>
<dbReference type="Proteomes" id="UP001166674">
    <property type="component" value="Unassembled WGS sequence"/>
</dbReference>
<dbReference type="EMBL" id="JAATJV010413429">
    <property type="protein sequence ID" value="MBZ3887107.1"/>
    <property type="molecule type" value="Genomic_DNA"/>
</dbReference>
<evidence type="ECO:0000256" key="8">
    <source>
        <dbReference type="ARBA" id="ARBA00031616"/>
    </source>
</evidence>
<comment type="similarity">
    <text evidence="2">Belongs to the tetraspanin (TM4SF) family.</text>
</comment>
<gene>
    <name evidence="12" type="ORF">SUZIE_191295</name>
</gene>
<comment type="subunit">
    <text evidence="3">Heterodimer with uroplakin-3A (UPK3A) or uroplakin-3B (UPK3B).</text>
</comment>
<comment type="subcellular location">
    <subcellularLocation>
        <location evidence="1">Membrane</location>
        <topology evidence="1">Multi-pass membrane protein</topology>
    </subcellularLocation>
</comment>
<feature type="compositionally biased region" description="Polar residues" evidence="10">
    <location>
        <begin position="179"/>
        <end position="190"/>
    </location>
</feature>
<dbReference type="InterPro" id="IPR008952">
    <property type="entry name" value="Tetraspanin_EC2_sf"/>
</dbReference>
<evidence type="ECO:0000256" key="9">
    <source>
        <dbReference type="ARBA" id="ARBA00049584"/>
    </source>
</evidence>
<name>A0AA41NB40_SCICA</name>
<keyword evidence="6 11" id="KW-1133">Transmembrane helix</keyword>
<accession>A0AA41NB40</accession>
<dbReference type="InterPro" id="IPR040760">
    <property type="entry name" value="Tex55"/>
</dbReference>
<sequence>MDDPAEEDPGESLEEESPAASPTAGHTDNQKDDNQKNQDQGEEYDQTAQRLSGEPEPIMFDQANHKDSEHLENSPYDQDELKSSEQTGDKTYDQVENVADVLTDRQVPGLTDQRTSERTEGSLSRQVERRVSEQADHRMSTQSERGASIKSDRRLSSQSEKRASGQTDDRLSIPPDPTVSGQTDTRTSYQAERKTLETTYQRLSESSDPGTSEETVDSLTEKRTYKKIDKADYGTYVTNLYNVDHQATEGTEQQTFDQVDQLKIEEDDFGQPDQADYLVDREAYFKDYLSSSVSEYGLFPQFGDGKEGQYKIQPCTFEDSETFFKSTISYEMETESRSPLQSQYPIDTRFTGHFLEKNQSFYQRLPSVSTKLDVLSQEKNQATGISTDDYSEEQAKSSHMTNQGAYKRKPPGVYEDPYEVSLQYMEKHNILQIFQMCGIALTAECIFFVSDQHSLYPLLEATNNDDIYGAAWIGMFVGICLFCLSVLGIVGIMKSNRKILLAYFILMFIVYGFEVASCITAATQRDFFTPNLFLKQMLVRYQNNSPPSNDDQWKNNGVTKTWDRLMLQDHCCGVNGPSDWQKYTSAFRNENNDADYPWPRQCCVMNNLKEPLNLEACKLGVPGYYHDQGCYELISGPMNRQAWGVAWFGFAILCWTVSISWHMFYF</sequence>
<feature type="compositionally biased region" description="Basic and acidic residues" evidence="10">
    <location>
        <begin position="114"/>
        <end position="139"/>
    </location>
</feature>
<protein>
    <recommendedName>
        <fullName evidence="4">Uroplakin-1b</fullName>
    </recommendedName>
    <alternativeName>
        <fullName evidence="8">Uroplakin Ib</fullName>
    </alternativeName>
</protein>
<evidence type="ECO:0000256" key="3">
    <source>
        <dbReference type="ARBA" id="ARBA00011304"/>
    </source>
</evidence>
<feature type="transmembrane region" description="Helical" evidence="11">
    <location>
        <begin position="645"/>
        <end position="665"/>
    </location>
</feature>
<evidence type="ECO:0000256" key="10">
    <source>
        <dbReference type="SAM" id="MobiDB-lite"/>
    </source>
</evidence>
<organism evidence="12 13">
    <name type="scientific">Sciurus carolinensis</name>
    <name type="common">Eastern gray squirrel</name>
    <dbReference type="NCBI Taxonomy" id="30640"/>
    <lineage>
        <taxon>Eukaryota</taxon>
        <taxon>Metazoa</taxon>
        <taxon>Chordata</taxon>
        <taxon>Craniata</taxon>
        <taxon>Vertebrata</taxon>
        <taxon>Euteleostomi</taxon>
        <taxon>Mammalia</taxon>
        <taxon>Eutheria</taxon>
        <taxon>Euarchontoglires</taxon>
        <taxon>Glires</taxon>
        <taxon>Rodentia</taxon>
        <taxon>Sciuromorpha</taxon>
        <taxon>Sciuridae</taxon>
        <taxon>Sciurinae</taxon>
        <taxon>Sciurini</taxon>
        <taxon>Sciurus</taxon>
    </lineage>
</organism>
<feature type="compositionally biased region" description="Acidic residues" evidence="10">
    <location>
        <begin position="1"/>
        <end position="17"/>
    </location>
</feature>
<feature type="transmembrane region" description="Helical" evidence="11">
    <location>
        <begin position="500"/>
        <end position="522"/>
    </location>
</feature>
<evidence type="ECO:0000313" key="13">
    <source>
        <dbReference type="Proteomes" id="UP001166674"/>
    </source>
</evidence>
<dbReference type="AlphaFoldDB" id="A0AA41NB40"/>
<keyword evidence="13" id="KW-1185">Reference proteome</keyword>
<evidence type="ECO:0000256" key="5">
    <source>
        <dbReference type="ARBA" id="ARBA00022692"/>
    </source>
</evidence>
<dbReference type="CDD" id="cd03156">
    <property type="entry name" value="uroplakin_I_like_LEL"/>
    <property type="match status" value="1"/>
</dbReference>
<feature type="transmembrane region" description="Helical" evidence="11">
    <location>
        <begin position="470"/>
        <end position="493"/>
    </location>
</feature>
<feature type="compositionally biased region" description="Polar residues" evidence="10">
    <location>
        <begin position="197"/>
        <end position="213"/>
    </location>
</feature>
<dbReference type="Pfam" id="PF17819">
    <property type="entry name" value="Tex55"/>
    <property type="match status" value="1"/>
</dbReference>
<evidence type="ECO:0000256" key="6">
    <source>
        <dbReference type="ARBA" id="ARBA00022989"/>
    </source>
</evidence>